<evidence type="ECO:0000256" key="6">
    <source>
        <dbReference type="ARBA" id="ARBA00022475"/>
    </source>
</evidence>
<evidence type="ECO:0000256" key="4">
    <source>
        <dbReference type="ARBA" id="ARBA00013195"/>
    </source>
</evidence>
<dbReference type="EC" id="2.7.8.24" evidence="4"/>
<evidence type="ECO:0000256" key="19">
    <source>
        <dbReference type="SAM" id="Phobius"/>
    </source>
</evidence>
<evidence type="ECO:0000256" key="16">
    <source>
        <dbReference type="ARBA" id="ARBA00023264"/>
    </source>
</evidence>
<dbReference type="GO" id="GO:0005886">
    <property type="term" value="C:plasma membrane"/>
    <property type="evidence" value="ECO:0007669"/>
    <property type="project" value="UniProtKB-SubCell"/>
</dbReference>
<feature type="region of interest" description="Disordered" evidence="18">
    <location>
        <begin position="1"/>
        <end position="26"/>
    </location>
</feature>
<keyword evidence="6" id="KW-1003">Cell membrane</keyword>
<evidence type="ECO:0000313" key="20">
    <source>
        <dbReference type="EMBL" id="SFO87394.1"/>
    </source>
</evidence>
<evidence type="ECO:0000256" key="5">
    <source>
        <dbReference type="ARBA" id="ARBA00015623"/>
    </source>
</evidence>
<sequence>MRENAAPPVDPQPPAATAHDEGPDHGVAAARRHPLRLRLAGAAVHAYTALGSVLGLLVVLAALEGEAVTALWIGLAALVIDGTDGMLARRARVKETIPWFDGALLDNIVDYLTYVFAPVVLLWTTGALPHDWRGWLLAALPLLASSYQFCRVDAKTDDHTFLGFPSYWNVVAFYAVVLDLSQVAVAVTLVVCSVLVFVPVRYLYPSRTEALWQLSMLLTVVWLVSYAVLLVQYPDPNPVVVVLSFAYLVYYLGFSGWLTARAAHRRRRDARAAT</sequence>
<dbReference type="STRING" id="1523247.SAMN05660464_1354"/>
<organism evidence="20 21">
    <name type="scientific">Geodermatophilus dictyosporus</name>
    <dbReference type="NCBI Taxonomy" id="1523247"/>
    <lineage>
        <taxon>Bacteria</taxon>
        <taxon>Bacillati</taxon>
        <taxon>Actinomycetota</taxon>
        <taxon>Actinomycetes</taxon>
        <taxon>Geodermatophilales</taxon>
        <taxon>Geodermatophilaceae</taxon>
        <taxon>Geodermatophilus</taxon>
    </lineage>
</organism>
<reference evidence="21" key="1">
    <citation type="submission" date="2016-10" db="EMBL/GenBank/DDBJ databases">
        <authorList>
            <person name="Varghese N."/>
            <person name="Submissions S."/>
        </authorList>
    </citation>
    <scope>NUCLEOTIDE SEQUENCE [LARGE SCALE GENOMIC DNA]</scope>
    <source>
        <strain evidence="21">DSM 44208</strain>
    </source>
</reference>
<dbReference type="AlphaFoldDB" id="A0A1I5KQM1"/>
<evidence type="ECO:0000256" key="13">
    <source>
        <dbReference type="ARBA" id="ARBA00023136"/>
    </source>
</evidence>
<evidence type="ECO:0000256" key="17">
    <source>
        <dbReference type="ARBA" id="ARBA00033321"/>
    </source>
</evidence>
<keyword evidence="13 19" id="KW-0472">Membrane</keyword>
<comment type="subcellular location">
    <subcellularLocation>
        <location evidence="3">Cell inner membrane</location>
        <topology evidence="3">Multi-pass membrane protein</topology>
    </subcellularLocation>
</comment>
<keyword evidence="12" id="KW-0443">Lipid metabolism</keyword>
<evidence type="ECO:0000256" key="12">
    <source>
        <dbReference type="ARBA" id="ARBA00023098"/>
    </source>
</evidence>
<dbReference type="GO" id="GO:0008654">
    <property type="term" value="P:phospholipid biosynthetic process"/>
    <property type="evidence" value="ECO:0007669"/>
    <property type="project" value="UniProtKB-KW"/>
</dbReference>
<evidence type="ECO:0000256" key="9">
    <source>
        <dbReference type="ARBA" id="ARBA00022679"/>
    </source>
</evidence>
<evidence type="ECO:0000256" key="10">
    <source>
        <dbReference type="ARBA" id="ARBA00022692"/>
    </source>
</evidence>
<keyword evidence="16" id="KW-1208">Phospholipid metabolism</keyword>
<evidence type="ECO:0000256" key="14">
    <source>
        <dbReference type="ARBA" id="ARBA00023209"/>
    </source>
</evidence>
<evidence type="ECO:0000256" key="2">
    <source>
        <dbReference type="ARBA" id="ARBA00001936"/>
    </source>
</evidence>
<evidence type="ECO:0000313" key="21">
    <source>
        <dbReference type="Proteomes" id="UP000198857"/>
    </source>
</evidence>
<keyword evidence="9" id="KW-0808">Transferase</keyword>
<evidence type="ECO:0000256" key="11">
    <source>
        <dbReference type="ARBA" id="ARBA00022989"/>
    </source>
</evidence>
<comment type="cofactor">
    <cofactor evidence="2">
        <name>Mn(2+)</name>
        <dbReference type="ChEBI" id="CHEBI:29035"/>
    </cofactor>
</comment>
<dbReference type="InterPro" id="IPR043130">
    <property type="entry name" value="CDP-OH_PTrfase_TM_dom"/>
</dbReference>
<feature type="transmembrane region" description="Helical" evidence="19">
    <location>
        <begin position="183"/>
        <end position="204"/>
    </location>
</feature>
<evidence type="ECO:0000256" key="8">
    <source>
        <dbReference type="ARBA" id="ARBA00022519"/>
    </source>
</evidence>
<feature type="transmembrane region" description="Helical" evidence="19">
    <location>
        <begin position="132"/>
        <end position="149"/>
    </location>
</feature>
<evidence type="ECO:0000256" key="7">
    <source>
        <dbReference type="ARBA" id="ARBA00022516"/>
    </source>
</evidence>
<feature type="transmembrane region" description="Helical" evidence="19">
    <location>
        <begin position="161"/>
        <end position="177"/>
    </location>
</feature>
<evidence type="ECO:0000256" key="15">
    <source>
        <dbReference type="ARBA" id="ARBA00023211"/>
    </source>
</evidence>
<evidence type="ECO:0000256" key="1">
    <source>
        <dbReference type="ARBA" id="ARBA00000958"/>
    </source>
</evidence>
<dbReference type="InterPro" id="IPR026027">
    <property type="entry name" value="PcS"/>
</dbReference>
<dbReference type="Proteomes" id="UP000198857">
    <property type="component" value="Unassembled WGS sequence"/>
</dbReference>
<accession>A0A1I5KQM1</accession>
<gene>
    <name evidence="20" type="ORF">SAMN05660464_1354</name>
</gene>
<keyword evidence="15" id="KW-0464">Manganese</keyword>
<keyword evidence="21" id="KW-1185">Reference proteome</keyword>
<dbReference type="EMBL" id="FOWQ01000002">
    <property type="protein sequence ID" value="SFO87394.1"/>
    <property type="molecule type" value="Genomic_DNA"/>
</dbReference>
<keyword evidence="11 19" id="KW-1133">Transmembrane helix</keyword>
<keyword evidence="10 19" id="KW-0812">Transmembrane</keyword>
<comment type="catalytic activity">
    <reaction evidence="1">
        <text>a CDP-1,2-diacyl-sn-glycerol + choline = a 1,2-diacyl-sn-glycero-3-phosphocholine + CMP + H(+)</text>
        <dbReference type="Rhea" id="RHEA:14597"/>
        <dbReference type="ChEBI" id="CHEBI:15354"/>
        <dbReference type="ChEBI" id="CHEBI:15378"/>
        <dbReference type="ChEBI" id="CHEBI:57643"/>
        <dbReference type="ChEBI" id="CHEBI:58332"/>
        <dbReference type="ChEBI" id="CHEBI:60377"/>
        <dbReference type="EC" id="2.7.8.24"/>
    </reaction>
</comment>
<feature type="transmembrane region" description="Helical" evidence="19">
    <location>
        <begin position="69"/>
        <end position="87"/>
    </location>
</feature>
<feature type="transmembrane region" description="Helical" evidence="19">
    <location>
        <begin position="239"/>
        <end position="258"/>
    </location>
</feature>
<dbReference type="PIRSF" id="PIRSF000851">
    <property type="entry name" value="PcS"/>
    <property type="match status" value="1"/>
</dbReference>
<dbReference type="GO" id="GO:0050520">
    <property type="term" value="F:phosphatidylcholine synthase activity"/>
    <property type="evidence" value="ECO:0007669"/>
    <property type="project" value="UniProtKB-EC"/>
</dbReference>
<feature type="transmembrane region" description="Helical" evidence="19">
    <location>
        <begin position="211"/>
        <end position="233"/>
    </location>
</feature>
<keyword evidence="14" id="KW-0594">Phospholipid biosynthesis</keyword>
<dbReference type="RefSeq" id="WP_169063861.1">
    <property type="nucleotide sequence ID" value="NZ_FOWQ01000002.1"/>
</dbReference>
<name>A0A1I5KQM1_9ACTN</name>
<dbReference type="Gene3D" id="1.20.120.1760">
    <property type="match status" value="1"/>
</dbReference>
<evidence type="ECO:0000256" key="3">
    <source>
        <dbReference type="ARBA" id="ARBA00004429"/>
    </source>
</evidence>
<protein>
    <recommendedName>
        <fullName evidence="5">Phosphatidylcholine synthase</fullName>
        <ecNumber evidence="4">2.7.8.24</ecNumber>
    </recommendedName>
    <alternativeName>
        <fullName evidence="17">CDP-diglyceride-choline O-phosphatidyltransferase</fullName>
    </alternativeName>
</protein>
<feature type="transmembrane region" description="Helical" evidence="19">
    <location>
        <begin position="39"/>
        <end position="63"/>
    </location>
</feature>
<keyword evidence="8" id="KW-0997">Cell inner membrane</keyword>
<keyword evidence="7" id="KW-0444">Lipid biosynthesis</keyword>
<feature type="transmembrane region" description="Helical" evidence="19">
    <location>
        <begin position="108"/>
        <end position="126"/>
    </location>
</feature>
<evidence type="ECO:0000256" key="18">
    <source>
        <dbReference type="SAM" id="MobiDB-lite"/>
    </source>
</evidence>
<proteinExistence type="predicted"/>